<keyword evidence="2" id="KW-1185">Reference proteome</keyword>
<protein>
    <submittedName>
        <fullName evidence="1">Uncharacterized protein</fullName>
    </submittedName>
</protein>
<evidence type="ECO:0000313" key="2">
    <source>
        <dbReference type="Proteomes" id="UP000799754"/>
    </source>
</evidence>
<dbReference type="EMBL" id="MU006705">
    <property type="protein sequence ID" value="KAF2631042.1"/>
    <property type="molecule type" value="Genomic_DNA"/>
</dbReference>
<proteinExistence type="predicted"/>
<name>A0ACB6SD69_9PLEO</name>
<evidence type="ECO:0000313" key="1">
    <source>
        <dbReference type="EMBL" id="KAF2631042.1"/>
    </source>
</evidence>
<gene>
    <name evidence="1" type="ORF">BU25DRAFT_407610</name>
</gene>
<comment type="caution">
    <text evidence="1">The sequence shown here is derived from an EMBL/GenBank/DDBJ whole genome shotgun (WGS) entry which is preliminary data.</text>
</comment>
<sequence length="241" mass="26801">MSTGSIENPKEHNDVVGDIRNSSCRNGVEMTGESNGSKKQTSINPHYTRYSQETDLTGGQSRSYTNEDEDFTTQVPHPIVYRMPGPDIFASFTLRSEVMEATAPPSTVNNLPRTFTSPGGTLRSVNLQELETRTDHLTNSYSAHPISTQPSWPTAKSLSAPQVELLQYWAPADIVFEDGNDDVTRDHLNNSRSDASQPLLSTITTLKKPQRLLRARKLEPSTKLPGNRDAWWEAESSPKKV</sequence>
<dbReference type="Proteomes" id="UP000799754">
    <property type="component" value="Unassembled WGS sequence"/>
</dbReference>
<reference evidence="1" key="1">
    <citation type="journal article" date="2020" name="Stud. Mycol.">
        <title>101 Dothideomycetes genomes: a test case for predicting lifestyles and emergence of pathogens.</title>
        <authorList>
            <person name="Haridas S."/>
            <person name="Albert R."/>
            <person name="Binder M."/>
            <person name="Bloem J."/>
            <person name="Labutti K."/>
            <person name="Salamov A."/>
            <person name="Andreopoulos B."/>
            <person name="Baker S."/>
            <person name="Barry K."/>
            <person name="Bills G."/>
            <person name="Bluhm B."/>
            <person name="Cannon C."/>
            <person name="Castanera R."/>
            <person name="Culley D."/>
            <person name="Daum C."/>
            <person name="Ezra D."/>
            <person name="Gonzalez J."/>
            <person name="Henrissat B."/>
            <person name="Kuo A."/>
            <person name="Liang C."/>
            <person name="Lipzen A."/>
            <person name="Lutzoni F."/>
            <person name="Magnuson J."/>
            <person name="Mondo S."/>
            <person name="Nolan M."/>
            <person name="Ohm R."/>
            <person name="Pangilinan J."/>
            <person name="Park H.-J."/>
            <person name="Ramirez L."/>
            <person name="Alfaro M."/>
            <person name="Sun H."/>
            <person name="Tritt A."/>
            <person name="Yoshinaga Y."/>
            <person name="Zwiers L.-H."/>
            <person name="Turgeon B."/>
            <person name="Goodwin S."/>
            <person name="Spatafora J."/>
            <person name="Crous P."/>
            <person name="Grigoriev I."/>
        </authorList>
    </citation>
    <scope>NUCLEOTIDE SEQUENCE</scope>
    <source>
        <strain evidence="1">CBS 525.71</strain>
    </source>
</reference>
<organism evidence="1 2">
    <name type="scientific">Macroventuria anomochaeta</name>
    <dbReference type="NCBI Taxonomy" id="301207"/>
    <lineage>
        <taxon>Eukaryota</taxon>
        <taxon>Fungi</taxon>
        <taxon>Dikarya</taxon>
        <taxon>Ascomycota</taxon>
        <taxon>Pezizomycotina</taxon>
        <taxon>Dothideomycetes</taxon>
        <taxon>Pleosporomycetidae</taxon>
        <taxon>Pleosporales</taxon>
        <taxon>Pleosporineae</taxon>
        <taxon>Didymellaceae</taxon>
        <taxon>Macroventuria</taxon>
    </lineage>
</organism>
<accession>A0ACB6SD69</accession>